<dbReference type="Proteomes" id="UP000193010">
    <property type="component" value="Unassembled WGS sequence"/>
</dbReference>
<proteinExistence type="predicted"/>
<dbReference type="InterPro" id="IPR049513">
    <property type="entry name" value="TetR_C_40"/>
</dbReference>
<evidence type="ECO:0000259" key="3">
    <source>
        <dbReference type="PROSITE" id="PS50977"/>
    </source>
</evidence>
<keyword evidence="1 2" id="KW-0238">DNA-binding</keyword>
<dbReference type="EMBL" id="LQOV01000008">
    <property type="protein sequence ID" value="ORV54527.1"/>
    <property type="molecule type" value="Genomic_DNA"/>
</dbReference>
<evidence type="ECO:0000313" key="4">
    <source>
        <dbReference type="EMBL" id="ORV54527.1"/>
    </source>
</evidence>
<dbReference type="InterPro" id="IPR050624">
    <property type="entry name" value="HTH-type_Tx_Regulator"/>
</dbReference>
<evidence type="ECO:0000256" key="1">
    <source>
        <dbReference type="ARBA" id="ARBA00023125"/>
    </source>
</evidence>
<feature type="DNA-binding region" description="H-T-H motif" evidence="2">
    <location>
        <begin position="56"/>
        <end position="75"/>
    </location>
</feature>
<gene>
    <name evidence="4" type="ORF">AWC05_18215</name>
</gene>
<dbReference type="Pfam" id="PF21306">
    <property type="entry name" value="TetR_C_40"/>
    <property type="match status" value="1"/>
</dbReference>
<feature type="domain" description="HTH tetR-type" evidence="3">
    <location>
        <begin position="33"/>
        <end position="93"/>
    </location>
</feature>
<dbReference type="PANTHER" id="PTHR43479">
    <property type="entry name" value="ACREF/ENVCD OPERON REPRESSOR-RELATED"/>
    <property type="match status" value="1"/>
</dbReference>
<evidence type="ECO:0000256" key="2">
    <source>
        <dbReference type="PROSITE-ProRule" id="PRU00335"/>
    </source>
</evidence>
<dbReference type="PRINTS" id="PR00455">
    <property type="entry name" value="HTHTETR"/>
</dbReference>
<sequence>MISRVKLNSFGNNPGVKSETEAKATTRVERQRLRTRRLLLDAGRTLIAAKGVASLRIQDITEEADVALGSFYNYFQSKEELLEAVITESLSDLTSAIITDVEDDTDPAEVVARANLRVIRLAYDEPDFARLIVNIGHSEELFGDAVHNPARIAVERGIESGRFVVADIEVLLTAVIGGAFALIREILNGRHGASAHQAFARHVLGSLGLSPTEAEAIVTAAADRE</sequence>
<dbReference type="AlphaFoldDB" id="A0A1X1UCG2"/>
<keyword evidence="5" id="KW-1185">Reference proteome</keyword>
<accession>A0A1X1UCG2</accession>
<protein>
    <submittedName>
        <fullName evidence="4">TetR family transcriptional regulator</fullName>
    </submittedName>
</protein>
<dbReference type="InterPro" id="IPR009057">
    <property type="entry name" value="Homeodomain-like_sf"/>
</dbReference>
<dbReference type="GO" id="GO:0003677">
    <property type="term" value="F:DNA binding"/>
    <property type="evidence" value="ECO:0007669"/>
    <property type="project" value="UniProtKB-UniRule"/>
</dbReference>
<dbReference type="InterPro" id="IPR001647">
    <property type="entry name" value="HTH_TetR"/>
</dbReference>
<dbReference type="OrthoDB" id="5112469at2"/>
<dbReference type="Pfam" id="PF00440">
    <property type="entry name" value="TetR_N"/>
    <property type="match status" value="1"/>
</dbReference>
<dbReference type="RefSeq" id="WP_085221588.1">
    <property type="nucleotide sequence ID" value="NZ_AP022576.1"/>
</dbReference>
<dbReference type="SUPFAM" id="SSF46689">
    <property type="entry name" value="Homeodomain-like"/>
    <property type="match status" value="1"/>
</dbReference>
<dbReference type="PANTHER" id="PTHR43479:SF11">
    <property type="entry name" value="ACREF_ENVCD OPERON REPRESSOR-RELATED"/>
    <property type="match status" value="1"/>
</dbReference>
<dbReference type="PROSITE" id="PS50977">
    <property type="entry name" value="HTH_TETR_2"/>
    <property type="match status" value="1"/>
</dbReference>
<organism evidence="4 5">
    <name type="scientific">Mycobacterium florentinum</name>
    <dbReference type="NCBI Taxonomy" id="292462"/>
    <lineage>
        <taxon>Bacteria</taxon>
        <taxon>Bacillati</taxon>
        <taxon>Actinomycetota</taxon>
        <taxon>Actinomycetes</taxon>
        <taxon>Mycobacteriales</taxon>
        <taxon>Mycobacteriaceae</taxon>
        <taxon>Mycobacterium</taxon>
        <taxon>Mycobacterium simiae complex</taxon>
    </lineage>
</organism>
<evidence type="ECO:0000313" key="5">
    <source>
        <dbReference type="Proteomes" id="UP000193010"/>
    </source>
</evidence>
<dbReference type="STRING" id="292462.AWC05_18215"/>
<comment type="caution">
    <text evidence="4">The sequence shown here is derived from an EMBL/GenBank/DDBJ whole genome shotgun (WGS) entry which is preliminary data.</text>
</comment>
<name>A0A1X1UCG2_MYCFL</name>
<reference evidence="4 5" key="1">
    <citation type="submission" date="2016-01" db="EMBL/GenBank/DDBJ databases">
        <title>The new phylogeny of the genus Mycobacterium.</title>
        <authorList>
            <person name="Tarcisio F."/>
            <person name="Conor M."/>
            <person name="Antonella G."/>
            <person name="Elisabetta G."/>
            <person name="Giulia F.S."/>
            <person name="Sara T."/>
            <person name="Anna F."/>
            <person name="Clotilde B."/>
            <person name="Roberto B."/>
            <person name="Veronica D.S."/>
            <person name="Fabio R."/>
            <person name="Monica P."/>
            <person name="Olivier J."/>
            <person name="Enrico T."/>
            <person name="Nicola S."/>
        </authorList>
    </citation>
    <scope>NUCLEOTIDE SEQUENCE [LARGE SCALE GENOMIC DNA]</scope>
    <source>
        <strain evidence="4 5">DSM 44852</strain>
    </source>
</reference>
<dbReference type="Gene3D" id="1.10.357.10">
    <property type="entry name" value="Tetracycline Repressor, domain 2"/>
    <property type="match status" value="1"/>
</dbReference>